<evidence type="ECO:0000256" key="2">
    <source>
        <dbReference type="ARBA" id="ARBA00022827"/>
    </source>
</evidence>
<dbReference type="InterPro" id="IPR002346">
    <property type="entry name" value="Mopterin_DH_FAD-bd"/>
</dbReference>
<evidence type="ECO:0000256" key="1">
    <source>
        <dbReference type="ARBA" id="ARBA00022630"/>
    </source>
</evidence>
<dbReference type="InterPro" id="IPR016167">
    <property type="entry name" value="FAD-bd_PCMH_sub1"/>
</dbReference>
<dbReference type="InterPro" id="IPR051312">
    <property type="entry name" value="Diverse_Substr_Oxidored"/>
</dbReference>
<sequence>MSYLTATTLDQALSALAAGPVSIIAGGTDWFPTHGDRPVTGDLLDITRLPELRGVSQTAKGWRIGAATTWTDIIRADLPAAFDGLKLAARDVGSIQIQNAGTIAGNLCNASPAADGVPPLLTLEATVELRSANGTRVLPLSQFLQGVRQTERAQNELLSAVHIPTPPVNSHSSFVKLGARKYLVISICMVAVLAEVNDDTLTDIRIAIGAASPVAQRLTTLEDHLRDCALGDVQNRMTADLIHSLTPITDVRASADYRLAASATLIRRAVTLALKGVI</sequence>
<evidence type="ECO:0000256" key="3">
    <source>
        <dbReference type="ARBA" id="ARBA00023002"/>
    </source>
</evidence>
<dbReference type="Pfam" id="PF03450">
    <property type="entry name" value="CO_deh_flav_C"/>
    <property type="match status" value="1"/>
</dbReference>
<protein>
    <recommendedName>
        <fullName evidence="4">FAD-binding PCMH-type domain-containing protein</fullName>
    </recommendedName>
</protein>
<dbReference type="SUPFAM" id="SSF56176">
    <property type="entry name" value="FAD-binding/transporter-associated domain-like"/>
    <property type="match status" value="1"/>
</dbReference>
<evidence type="ECO:0000313" key="5">
    <source>
        <dbReference type="EMBL" id="KKN95807.1"/>
    </source>
</evidence>
<dbReference type="SUPFAM" id="SSF55447">
    <property type="entry name" value="CO dehydrogenase flavoprotein C-terminal domain-like"/>
    <property type="match status" value="1"/>
</dbReference>
<dbReference type="SMART" id="SM01092">
    <property type="entry name" value="CO_deh_flav_C"/>
    <property type="match status" value="1"/>
</dbReference>
<dbReference type="InterPro" id="IPR016166">
    <property type="entry name" value="FAD-bd_PCMH"/>
</dbReference>
<dbReference type="Gene3D" id="3.30.465.10">
    <property type="match status" value="1"/>
</dbReference>
<dbReference type="GO" id="GO:0071949">
    <property type="term" value="F:FAD binding"/>
    <property type="evidence" value="ECO:0007669"/>
    <property type="project" value="InterPro"/>
</dbReference>
<evidence type="ECO:0000259" key="4">
    <source>
        <dbReference type="PROSITE" id="PS51387"/>
    </source>
</evidence>
<dbReference type="AlphaFoldDB" id="A0A0F9V7Y7"/>
<dbReference type="Gene3D" id="3.30.390.50">
    <property type="entry name" value="CO dehydrogenase flavoprotein, C-terminal domain"/>
    <property type="match status" value="1"/>
</dbReference>
<proteinExistence type="predicted"/>
<dbReference type="GO" id="GO:0016491">
    <property type="term" value="F:oxidoreductase activity"/>
    <property type="evidence" value="ECO:0007669"/>
    <property type="project" value="UniProtKB-KW"/>
</dbReference>
<reference evidence="5" key="1">
    <citation type="journal article" date="2015" name="Nature">
        <title>Complex archaea that bridge the gap between prokaryotes and eukaryotes.</title>
        <authorList>
            <person name="Spang A."/>
            <person name="Saw J.H."/>
            <person name="Jorgensen S.L."/>
            <person name="Zaremba-Niedzwiedzka K."/>
            <person name="Martijn J."/>
            <person name="Lind A.E."/>
            <person name="van Eijk R."/>
            <person name="Schleper C."/>
            <person name="Guy L."/>
            <person name="Ettema T.J."/>
        </authorList>
    </citation>
    <scope>NUCLEOTIDE SEQUENCE</scope>
</reference>
<dbReference type="Pfam" id="PF00941">
    <property type="entry name" value="FAD_binding_5"/>
    <property type="match status" value="1"/>
</dbReference>
<dbReference type="PANTHER" id="PTHR42659:SF2">
    <property type="entry name" value="XANTHINE DEHYDROGENASE SUBUNIT C-RELATED"/>
    <property type="match status" value="1"/>
</dbReference>
<gene>
    <name evidence="5" type="ORF">LCGC14_0173060</name>
</gene>
<dbReference type="InterPro" id="IPR005107">
    <property type="entry name" value="CO_DH_flav_C"/>
</dbReference>
<name>A0A0F9V7Y7_9ZZZZ</name>
<dbReference type="InterPro" id="IPR036683">
    <property type="entry name" value="CO_DH_flav_C_dom_sf"/>
</dbReference>
<keyword evidence="2" id="KW-0274">FAD</keyword>
<dbReference type="InterPro" id="IPR016169">
    <property type="entry name" value="FAD-bd_PCMH_sub2"/>
</dbReference>
<keyword evidence="1" id="KW-0285">Flavoprotein</keyword>
<keyword evidence="3" id="KW-0560">Oxidoreductase</keyword>
<accession>A0A0F9V7Y7</accession>
<dbReference type="InterPro" id="IPR036318">
    <property type="entry name" value="FAD-bd_PCMH-like_sf"/>
</dbReference>
<dbReference type="EMBL" id="LAZR01000068">
    <property type="protein sequence ID" value="KKN95807.1"/>
    <property type="molecule type" value="Genomic_DNA"/>
</dbReference>
<dbReference type="PROSITE" id="PS51387">
    <property type="entry name" value="FAD_PCMH"/>
    <property type="match status" value="1"/>
</dbReference>
<dbReference type="Gene3D" id="3.30.43.10">
    <property type="entry name" value="Uridine Diphospho-n-acetylenolpyruvylglucosamine Reductase, domain 2"/>
    <property type="match status" value="1"/>
</dbReference>
<feature type="domain" description="FAD-binding PCMH-type" evidence="4">
    <location>
        <begin position="1"/>
        <end position="168"/>
    </location>
</feature>
<comment type="caution">
    <text evidence="5">The sequence shown here is derived from an EMBL/GenBank/DDBJ whole genome shotgun (WGS) entry which is preliminary data.</text>
</comment>
<organism evidence="5">
    <name type="scientific">marine sediment metagenome</name>
    <dbReference type="NCBI Taxonomy" id="412755"/>
    <lineage>
        <taxon>unclassified sequences</taxon>
        <taxon>metagenomes</taxon>
        <taxon>ecological metagenomes</taxon>
    </lineage>
</organism>
<dbReference type="PANTHER" id="PTHR42659">
    <property type="entry name" value="XANTHINE DEHYDROGENASE SUBUNIT C-RELATED"/>
    <property type="match status" value="1"/>
</dbReference>